<evidence type="ECO:0000313" key="2">
    <source>
        <dbReference type="Proteomes" id="UP000499080"/>
    </source>
</evidence>
<dbReference type="OrthoDB" id="422540at2759"/>
<proteinExistence type="predicted"/>
<sequence length="81" mass="9172">MINFYHRYIPDCAKVQQKLSKLLEGHKKNSMEFPLWIEKSNASFTQIKEALYKVSFLAHPVPDATLSSVADVSDASMVDVL</sequence>
<protein>
    <submittedName>
        <fullName evidence="1">Uncharacterized protein</fullName>
    </submittedName>
</protein>
<comment type="caution">
    <text evidence="1">The sequence shown here is derived from an EMBL/GenBank/DDBJ whole genome shotgun (WGS) entry which is preliminary data.</text>
</comment>
<dbReference type="GO" id="GO:0071897">
    <property type="term" value="P:DNA biosynthetic process"/>
    <property type="evidence" value="ECO:0007669"/>
    <property type="project" value="UniProtKB-ARBA"/>
</dbReference>
<dbReference type="SUPFAM" id="SSF56672">
    <property type="entry name" value="DNA/RNA polymerases"/>
    <property type="match status" value="1"/>
</dbReference>
<dbReference type="Gene3D" id="3.30.70.270">
    <property type="match status" value="1"/>
</dbReference>
<organism evidence="1 2">
    <name type="scientific">Araneus ventricosus</name>
    <name type="common">Orbweaver spider</name>
    <name type="synonym">Epeira ventricosa</name>
    <dbReference type="NCBI Taxonomy" id="182803"/>
    <lineage>
        <taxon>Eukaryota</taxon>
        <taxon>Metazoa</taxon>
        <taxon>Ecdysozoa</taxon>
        <taxon>Arthropoda</taxon>
        <taxon>Chelicerata</taxon>
        <taxon>Arachnida</taxon>
        <taxon>Araneae</taxon>
        <taxon>Araneomorphae</taxon>
        <taxon>Entelegynae</taxon>
        <taxon>Araneoidea</taxon>
        <taxon>Araneidae</taxon>
        <taxon>Araneus</taxon>
    </lineage>
</organism>
<dbReference type="InterPro" id="IPR043128">
    <property type="entry name" value="Rev_trsase/Diguanyl_cyclase"/>
</dbReference>
<dbReference type="EMBL" id="BGPR01000926">
    <property type="protein sequence ID" value="GBM40304.1"/>
    <property type="molecule type" value="Genomic_DNA"/>
</dbReference>
<dbReference type="AlphaFoldDB" id="A0A4Y2FL10"/>
<dbReference type="InterPro" id="IPR043502">
    <property type="entry name" value="DNA/RNA_pol_sf"/>
</dbReference>
<accession>A0A4Y2FL10</accession>
<dbReference type="Proteomes" id="UP000499080">
    <property type="component" value="Unassembled WGS sequence"/>
</dbReference>
<gene>
    <name evidence="1" type="ORF">AVEN_23872_1</name>
</gene>
<keyword evidence="2" id="KW-1185">Reference proteome</keyword>
<reference evidence="1 2" key="1">
    <citation type="journal article" date="2019" name="Sci. Rep.">
        <title>Orb-weaving spider Araneus ventricosus genome elucidates the spidroin gene catalogue.</title>
        <authorList>
            <person name="Kono N."/>
            <person name="Nakamura H."/>
            <person name="Ohtoshi R."/>
            <person name="Moran D.A.P."/>
            <person name="Shinohara A."/>
            <person name="Yoshida Y."/>
            <person name="Fujiwara M."/>
            <person name="Mori M."/>
            <person name="Tomita M."/>
            <person name="Arakawa K."/>
        </authorList>
    </citation>
    <scope>NUCLEOTIDE SEQUENCE [LARGE SCALE GENOMIC DNA]</scope>
</reference>
<evidence type="ECO:0000313" key="1">
    <source>
        <dbReference type="EMBL" id="GBM40304.1"/>
    </source>
</evidence>
<name>A0A4Y2FL10_ARAVE</name>